<comment type="caution">
    <text evidence="3">The sequence shown here is derived from an EMBL/GenBank/DDBJ whole genome shotgun (WGS) entry which is preliminary data.</text>
</comment>
<evidence type="ECO:0000313" key="3">
    <source>
        <dbReference type="EMBL" id="OPX42492.1"/>
    </source>
</evidence>
<dbReference type="STRING" id="48256.CLHUN_36170"/>
<dbReference type="AlphaFoldDB" id="A0A1V4SF01"/>
<evidence type="ECO:0000259" key="2">
    <source>
        <dbReference type="Pfam" id="PF02120"/>
    </source>
</evidence>
<evidence type="ECO:0000256" key="1">
    <source>
        <dbReference type="SAM" id="MobiDB-lite"/>
    </source>
</evidence>
<evidence type="ECO:0000313" key="4">
    <source>
        <dbReference type="Proteomes" id="UP000191554"/>
    </source>
</evidence>
<keyword evidence="3" id="KW-0969">Cilium</keyword>
<dbReference type="EMBL" id="MZGX01000028">
    <property type="protein sequence ID" value="OPX42492.1"/>
    <property type="molecule type" value="Genomic_DNA"/>
</dbReference>
<name>A0A1V4SF01_RUMHU</name>
<dbReference type="Proteomes" id="UP000191554">
    <property type="component" value="Unassembled WGS sequence"/>
</dbReference>
<feature type="domain" description="Flagellar hook-length control protein-like C-terminal" evidence="2">
    <location>
        <begin position="537"/>
        <end position="609"/>
    </location>
</feature>
<keyword evidence="3" id="KW-0282">Flagellum</keyword>
<feature type="region of interest" description="Disordered" evidence="1">
    <location>
        <begin position="298"/>
        <end position="363"/>
    </location>
</feature>
<dbReference type="Pfam" id="PF02120">
    <property type="entry name" value="Flg_hook"/>
    <property type="match status" value="1"/>
</dbReference>
<dbReference type="InterPro" id="IPR021136">
    <property type="entry name" value="Flagellar_hook_control-like_C"/>
</dbReference>
<proteinExistence type="predicted"/>
<sequence>MRIDGFVPTAAGTANGTSDIVSRLKPGDNIRVQLLENSGNDLTLRLSDGTVLSAAANGPVEAAEGEFVNLTFKGTIDGKPAFEVSEKALLPQGDKVLENVKNQLVSLKLPLSEQNIRIALALTEQNVNLTAESMEKMTGLLKSDPSLKADTAAFLTASRLSDDANSIDKLKSLLAGRLKLGEDISRLVKLLETQARENSGQASQSHQLPELAKLVQKVAARLAGDGSMAGSLPGSAAAPGKIADIAGGAAGTEIKTGNNAPDGGAAALKNNSGNSVNVSGRGGMAEVFQDNKLNTAGSAQTAQAAQGTQPAKTDQPAEVSATAQASAAVQAEQTAQGAKSVPDEAVPAANTEKGTIRQPLANTPGSIPVDIQLTDEVIKKQAATLLRMLKGEAPPGESDFTLLKAFDRELVLLMNSGKLSLEEMKTAGQLAGEKRVFEAAVHGLTNLHIRVSEASDEINPVRLYKEMDSLLHILKNGLPQLPQTMREAAAAVVSNLESNINFINQLNNYSSYVQLPLSIFDRNTTGELYMLKKGSKNKKLDPENMTVLISLDTDNLGRVDTLLSVSRRNISTNFRLENSEVFPLLRDNHKMLYNSLLEKGFRLVDYTYRLMDEPISIVNFETEAKKEFLKSSSSIDITI</sequence>
<keyword evidence="3" id="KW-0966">Cell projection</keyword>
<accession>A0A1V4SF01</accession>
<gene>
    <name evidence="3" type="ORF">CLHUN_36170</name>
</gene>
<dbReference type="RefSeq" id="WP_080066028.1">
    <property type="nucleotide sequence ID" value="NZ_MZGX01000028.1"/>
</dbReference>
<keyword evidence="4" id="KW-1185">Reference proteome</keyword>
<organism evidence="3 4">
    <name type="scientific">Ruminiclostridium hungatei</name>
    <name type="common">Clostridium hungatei</name>
    <dbReference type="NCBI Taxonomy" id="48256"/>
    <lineage>
        <taxon>Bacteria</taxon>
        <taxon>Bacillati</taxon>
        <taxon>Bacillota</taxon>
        <taxon>Clostridia</taxon>
        <taxon>Eubacteriales</taxon>
        <taxon>Oscillospiraceae</taxon>
        <taxon>Ruminiclostridium</taxon>
    </lineage>
</organism>
<feature type="compositionally biased region" description="Low complexity" evidence="1">
    <location>
        <begin position="298"/>
        <end position="336"/>
    </location>
</feature>
<protein>
    <submittedName>
        <fullName evidence="3">Flagellar hook-length control protein FliK</fullName>
    </submittedName>
</protein>
<reference evidence="3 4" key="1">
    <citation type="submission" date="2017-03" db="EMBL/GenBank/DDBJ databases">
        <title>Genome sequence of Clostridium hungatei DSM 14427.</title>
        <authorList>
            <person name="Poehlein A."/>
            <person name="Daniel R."/>
        </authorList>
    </citation>
    <scope>NUCLEOTIDE SEQUENCE [LARGE SCALE GENOMIC DNA]</scope>
    <source>
        <strain evidence="3 4">DSM 14427</strain>
    </source>
</reference>
<dbReference type="OrthoDB" id="1737157at2"/>